<evidence type="ECO:0000256" key="1">
    <source>
        <dbReference type="SAM" id="MobiDB-lite"/>
    </source>
</evidence>
<evidence type="ECO:0000313" key="4">
    <source>
        <dbReference type="Proteomes" id="UP000177281"/>
    </source>
</evidence>
<feature type="transmembrane region" description="Helical" evidence="2">
    <location>
        <begin position="78"/>
        <end position="103"/>
    </location>
</feature>
<dbReference type="Proteomes" id="UP000177281">
    <property type="component" value="Unassembled WGS sequence"/>
</dbReference>
<sequence length="294" mass="30988">MADLDEELLGQEEEEENRRQALEEQNQQQRLAQQQQRGSPTDRIRGALENQAKQAAKKAVKKVAKKAAARVIMATSPYWGPVLLIILVIAALIGFVVIIPPALCNSGGLTQLTTQVVGSLATFSDFCAPFKLKGGLSGGGGATGSTPLDITITSGYRPGSIVVGTGRLSAHSRGEAVDIALRNPAVTTGSTDPRISQLVQIARAAGFTPAAGFTLDEYTTPTEGASAGHIHVEFNLQSDGKTYCDNTLVPQSGPTDLVSISAWVPIDPGTSDPRVRPCMLNLVESIFYSAGYGP</sequence>
<protein>
    <submittedName>
        <fullName evidence="3">Uncharacterized protein</fullName>
    </submittedName>
</protein>
<organism evidence="3 4">
    <name type="scientific">Candidatus Doudnabacteria bacterium RIFCSPLOWO2_01_FULL_44_21</name>
    <dbReference type="NCBI Taxonomy" id="1817841"/>
    <lineage>
        <taxon>Bacteria</taxon>
        <taxon>Candidatus Doudnaibacteriota</taxon>
    </lineage>
</organism>
<feature type="compositionally biased region" description="Acidic residues" evidence="1">
    <location>
        <begin position="1"/>
        <end position="15"/>
    </location>
</feature>
<keyword evidence="2" id="KW-1133">Transmembrane helix</keyword>
<dbReference type="InterPro" id="IPR009045">
    <property type="entry name" value="Zn_M74/Hedgehog-like"/>
</dbReference>
<reference evidence="3 4" key="1">
    <citation type="journal article" date="2016" name="Nat. Commun.">
        <title>Thousands of microbial genomes shed light on interconnected biogeochemical processes in an aquifer system.</title>
        <authorList>
            <person name="Anantharaman K."/>
            <person name="Brown C.T."/>
            <person name="Hug L.A."/>
            <person name="Sharon I."/>
            <person name="Castelle C.J."/>
            <person name="Probst A.J."/>
            <person name="Thomas B.C."/>
            <person name="Singh A."/>
            <person name="Wilkins M.J."/>
            <person name="Karaoz U."/>
            <person name="Brodie E.L."/>
            <person name="Williams K.H."/>
            <person name="Hubbard S.S."/>
            <person name="Banfield J.F."/>
        </authorList>
    </citation>
    <scope>NUCLEOTIDE SEQUENCE [LARGE SCALE GENOMIC DNA]</scope>
</reference>
<name>A0A1F5Q5A1_9BACT</name>
<feature type="region of interest" description="Disordered" evidence="1">
    <location>
        <begin position="1"/>
        <end position="41"/>
    </location>
</feature>
<dbReference type="SUPFAM" id="SSF55166">
    <property type="entry name" value="Hedgehog/DD-peptidase"/>
    <property type="match status" value="1"/>
</dbReference>
<evidence type="ECO:0000313" key="3">
    <source>
        <dbReference type="EMBL" id="OGE97314.1"/>
    </source>
</evidence>
<dbReference type="AlphaFoldDB" id="A0A1F5Q5A1"/>
<gene>
    <name evidence="3" type="ORF">A3B10_04190</name>
</gene>
<comment type="caution">
    <text evidence="3">The sequence shown here is derived from an EMBL/GenBank/DDBJ whole genome shotgun (WGS) entry which is preliminary data.</text>
</comment>
<dbReference type="EMBL" id="MFFB01000002">
    <property type="protein sequence ID" value="OGE97314.1"/>
    <property type="molecule type" value="Genomic_DNA"/>
</dbReference>
<feature type="compositionally biased region" description="Low complexity" evidence="1">
    <location>
        <begin position="23"/>
        <end position="38"/>
    </location>
</feature>
<evidence type="ECO:0000256" key="2">
    <source>
        <dbReference type="SAM" id="Phobius"/>
    </source>
</evidence>
<accession>A0A1F5Q5A1</accession>
<proteinExistence type="predicted"/>
<keyword evidence="2" id="KW-0472">Membrane</keyword>
<keyword evidence="2" id="KW-0812">Transmembrane</keyword>
<dbReference type="STRING" id="1817841.A3B10_04190"/>